<evidence type="ECO:0000259" key="4">
    <source>
        <dbReference type="PROSITE" id="PS50987"/>
    </source>
</evidence>
<dbReference type="PANTHER" id="PTHR33154:SF36">
    <property type="entry name" value="TRANSCRIPTIONAL REGULATOR"/>
    <property type="match status" value="1"/>
</dbReference>
<dbReference type="PANTHER" id="PTHR33154">
    <property type="entry name" value="TRANSCRIPTIONAL REGULATOR, ARSR FAMILY"/>
    <property type="match status" value="1"/>
</dbReference>
<protein>
    <submittedName>
        <fullName evidence="5">ArsR family transcriptional regulator</fullName>
    </submittedName>
</protein>
<evidence type="ECO:0000313" key="5">
    <source>
        <dbReference type="EMBL" id="AJY75484.1"/>
    </source>
</evidence>
<sequence>MKRGGYVIAEQLNIKVKFIRGFGDKTRLQILEYIKDGEKTVSQIVDNVQASQSNISQHLGCLKDCGLIIGRQDGKYVYYSLRNEKVKILLSMFDEVFADVQTDVACCDRHFENVEG</sequence>
<keyword evidence="6" id="KW-1185">Reference proteome</keyword>
<dbReference type="InterPro" id="IPR036388">
    <property type="entry name" value="WH-like_DNA-bd_sf"/>
</dbReference>
<feature type="domain" description="HTH arsR-type" evidence="4">
    <location>
        <begin position="7"/>
        <end position="101"/>
    </location>
</feature>
<dbReference type="AlphaFoldDB" id="A0A0D5NJD2"/>
<organism evidence="5 6">
    <name type="scientific">Paenibacillus beijingensis</name>
    <dbReference type="NCBI Taxonomy" id="1126833"/>
    <lineage>
        <taxon>Bacteria</taxon>
        <taxon>Bacillati</taxon>
        <taxon>Bacillota</taxon>
        <taxon>Bacilli</taxon>
        <taxon>Bacillales</taxon>
        <taxon>Paenibacillaceae</taxon>
        <taxon>Paenibacillus</taxon>
    </lineage>
</organism>
<keyword evidence="1" id="KW-0805">Transcription regulation</keyword>
<proteinExistence type="predicted"/>
<dbReference type="EMBL" id="CP011058">
    <property type="protein sequence ID" value="AJY75484.1"/>
    <property type="molecule type" value="Genomic_DNA"/>
</dbReference>
<dbReference type="SUPFAM" id="SSF46785">
    <property type="entry name" value="Winged helix' DNA-binding domain"/>
    <property type="match status" value="1"/>
</dbReference>
<reference evidence="5 6" key="1">
    <citation type="journal article" date="2015" name="J. Biotechnol.">
        <title>Complete genome sequence of Paenibacillus beijingensis 7188(T) (=DSM 24997(T)), a novel rhizobacterium from jujube garden soil.</title>
        <authorList>
            <person name="Kwak Y."/>
            <person name="Shin J.H."/>
        </authorList>
    </citation>
    <scope>NUCLEOTIDE SEQUENCE [LARGE SCALE GENOMIC DNA]</scope>
    <source>
        <strain evidence="5 6">DSM 24997</strain>
    </source>
</reference>
<evidence type="ECO:0000256" key="1">
    <source>
        <dbReference type="ARBA" id="ARBA00023015"/>
    </source>
</evidence>
<dbReference type="KEGG" id="pbj:VN24_14045"/>
<dbReference type="InterPro" id="IPR051081">
    <property type="entry name" value="HTH_MetalResp_TranReg"/>
</dbReference>
<dbReference type="InterPro" id="IPR001845">
    <property type="entry name" value="HTH_ArsR_DNA-bd_dom"/>
</dbReference>
<name>A0A0D5NJD2_9BACL</name>
<evidence type="ECO:0000313" key="6">
    <source>
        <dbReference type="Proteomes" id="UP000032633"/>
    </source>
</evidence>
<dbReference type="Gene3D" id="1.10.10.10">
    <property type="entry name" value="Winged helix-like DNA-binding domain superfamily/Winged helix DNA-binding domain"/>
    <property type="match status" value="1"/>
</dbReference>
<dbReference type="PRINTS" id="PR00778">
    <property type="entry name" value="HTHARSR"/>
</dbReference>
<dbReference type="NCBIfam" id="NF033788">
    <property type="entry name" value="HTH_metalloreg"/>
    <property type="match status" value="1"/>
</dbReference>
<dbReference type="Proteomes" id="UP000032633">
    <property type="component" value="Chromosome"/>
</dbReference>
<dbReference type="SMART" id="SM00418">
    <property type="entry name" value="HTH_ARSR"/>
    <property type="match status" value="1"/>
</dbReference>
<dbReference type="STRING" id="1126833.VN24_14045"/>
<dbReference type="CDD" id="cd00090">
    <property type="entry name" value="HTH_ARSR"/>
    <property type="match status" value="1"/>
</dbReference>
<dbReference type="HOGENOM" id="CLU_097806_5_3_9"/>
<accession>A0A0D5NJD2</accession>
<gene>
    <name evidence="5" type="ORF">VN24_14045</name>
</gene>
<dbReference type="OrthoDB" id="9798835at2"/>
<evidence type="ECO:0000256" key="3">
    <source>
        <dbReference type="ARBA" id="ARBA00023163"/>
    </source>
</evidence>
<dbReference type="GO" id="GO:0003700">
    <property type="term" value="F:DNA-binding transcription factor activity"/>
    <property type="evidence" value="ECO:0007669"/>
    <property type="project" value="InterPro"/>
</dbReference>
<dbReference type="InterPro" id="IPR036390">
    <property type="entry name" value="WH_DNA-bd_sf"/>
</dbReference>
<keyword evidence="2" id="KW-0238">DNA-binding</keyword>
<dbReference type="Pfam" id="PF01022">
    <property type="entry name" value="HTH_5"/>
    <property type="match status" value="1"/>
</dbReference>
<keyword evidence="3" id="KW-0804">Transcription</keyword>
<dbReference type="PATRIC" id="fig|1126833.4.peg.3066"/>
<dbReference type="PROSITE" id="PS50987">
    <property type="entry name" value="HTH_ARSR_2"/>
    <property type="match status" value="1"/>
</dbReference>
<reference evidence="6" key="2">
    <citation type="submission" date="2015-03" db="EMBL/GenBank/DDBJ databases">
        <title>Genome sequence of Paenibacillus beijingensis strain DSM 24997T.</title>
        <authorList>
            <person name="Kwak Y."/>
            <person name="Shin J.-H."/>
        </authorList>
    </citation>
    <scope>NUCLEOTIDE SEQUENCE [LARGE SCALE GENOMIC DNA]</scope>
    <source>
        <strain evidence="6">DSM 24997</strain>
    </source>
</reference>
<evidence type="ECO:0000256" key="2">
    <source>
        <dbReference type="ARBA" id="ARBA00023125"/>
    </source>
</evidence>
<dbReference type="InterPro" id="IPR011991">
    <property type="entry name" value="ArsR-like_HTH"/>
</dbReference>
<dbReference type="GO" id="GO:0003677">
    <property type="term" value="F:DNA binding"/>
    <property type="evidence" value="ECO:0007669"/>
    <property type="project" value="UniProtKB-KW"/>
</dbReference>